<dbReference type="CDD" id="cd00093">
    <property type="entry name" value="HTH_XRE"/>
    <property type="match status" value="1"/>
</dbReference>
<dbReference type="InterPro" id="IPR001387">
    <property type="entry name" value="Cro/C1-type_HTH"/>
</dbReference>
<dbReference type="Pfam" id="PF01381">
    <property type="entry name" value="HTH_3"/>
    <property type="match status" value="1"/>
</dbReference>
<feature type="domain" description="HTH cro/C1-type" evidence="2">
    <location>
        <begin position="9"/>
        <end position="63"/>
    </location>
</feature>
<name>A0ABS8F235_9FIRM</name>
<evidence type="ECO:0000313" key="3">
    <source>
        <dbReference type="EMBL" id="MCC2150439.1"/>
    </source>
</evidence>
<keyword evidence="4" id="KW-1185">Reference proteome</keyword>
<protein>
    <submittedName>
        <fullName evidence="3">Helix-turn-helix domain-containing protein</fullName>
    </submittedName>
</protein>
<organism evidence="3 4">
    <name type="scientific">Hominisplanchenecus faecis</name>
    <dbReference type="NCBI Taxonomy" id="2885351"/>
    <lineage>
        <taxon>Bacteria</taxon>
        <taxon>Bacillati</taxon>
        <taxon>Bacillota</taxon>
        <taxon>Clostridia</taxon>
        <taxon>Lachnospirales</taxon>
        <taxon>Lachnospiraceae</taxon>
        <taxon>Hominisplanchenecus</taxon>
    </lineage>
</organism>
<dbReference type="RefSeq" id="WP_248836117.1">
    <property type="nucleotide sequence ID" value="NZ_JAJEQE010000082.1"/>
</dbReference>
<accession>A0ABS8F235</accession>
<dbReference type="Proteomes" id="UP001299235">
    <property type="component" value="Unassembled WGS sequence"/>
</dbReference>
<evidence type="ECO:0000313" key="4">
    <source>
        <dbReference type="Proteomes" id="UP001299235"/>
    </source>
</evidence>
<sequence>MGENFNENLKKARLESGLSQKELSENIGVAKSTYSLYESGKREPNVNTIKKIASALNVSADILLGTEPEPTTIAAHFDGEEYTQDELDEIRQFAEFVKNKRKDSTV</sequence>
<proteinExistence type="predicted"/>
<dbReference type="PANTHER" id="PTHR46558">
    <property type="entry name" value="TRACRIPTIONAL REGULATORY PROTEIN-RELATED-RELATED"/>
    <property type="match status" value="1"/>
</dbReference>
<dbReference type="PANTHER" id="PTHR46558:SF11">
    <property type="entry name" value="HTH-TYPE TRANSCRIPTIONAL REGULATOR XRE"/>
    <property type="match status" value="1"/>
</dbReference>
<keyword evidence="1" id="KW-0238">DNA-binding</keyword>
<gene>
    <name evidence="3" type="ORF">LKD42_14520</name>
</gene>
<dbReference type="InterPro" id="IPR010982">
    <property type="entry name" value="Lambda_DNA-bd_dom_sf"/>
</dbReference>
<dbReference type="EMBL" id="JAJEQE010000082">
    <property type="protein sequence ID" value="MCC2150439.1"/>
    <property type="molecule type" value="Genomic_DNA"/>
</dbReference>
<evidence type="ECO:0000256" key="1">
    <source>
        <dbReference type="ARBA" id="ARBA00023125"/>
    </source>
</evidence>
<dbReference type="PROSITE" id="PS50943">
    <property type="entry name" value="HTH_CROC1"/>
    <property type="match status" value="1"/>
</dbReference>
<evidence type="ECO:0000259" key="2">
    <source>
        <dbReference type="PROSITE" id="PS50943"/>
    </source>
</evidence>
<dbReference type="SUPFAM" id="SSF47413">
    <property type="entry name" value="lambda repressor-like DNA-binding domains"/>
    <property type="match status" value="1"/>
</dbReference>
<comment type="caution">
    <text evidence="3">The sequence shown here is derived from an EMBL/GenBank/DDBJ whole genome shotgun (WGS) entry which is preliminary data.</text>
</comment>
<dbReference type="Gene3D" id="1.10.260.40">
    <property type="entry name" value="lambda repressor-like DNA-binding domains"/>
    <property type="match status" value="1"/>
</dbReference>
<reference evidence="3 4" key="1">
    <citation type="submission" date="2021-10" db="EMBL/GenBank/DDBJ databases">
        <title>Anaerobic single-cell dispensing facilitates the cultivation of human gut bacteria.</title>
        <authorList>
            <person name="Afrizal A."/>
        </authorList>
    </citation>
    <scope>NUCLEOTIDE SEQUENCE [LARGE SCALE GENOMIC DNA]</scope>
    <source>
        <strain evidence="3 4">CLA-AA-H246</strain>
    </source>
</reference>
<dbReference type="SMART" id="SM00530">
    <property type="entry name" value="HTH_XRE"/>
    <property type="match status" value="1"/>
</dbReference>